<evidence type="ECO:0000313" key="1">
    <source>
        <dbReference type="EMBL" id="THV02071.1"/>
    </source>
</evidence>
<dbReference type="EMBL" id="ML179081">
    <property type="protein sequence ID" value="THV02071.1"/>
    <property type="molecule type" value="Genomic_DNA"/>
</dbReference>
<dbReference type="Proteomes" id="UP000297245">
    <property type="component" value="Unassembled WGS sequence"/>
</dbReference>
<sequence length="55" mass="6605">MRYYCANTPPLPLSFPEPYKYPESRSHLLDRKYYEPWKIVSSKFPQAVSCKHPTR</sequence>
<gene>
    <name evidence="1" type="ORF">K435DRAFT_368711</name>
</gene>
<organism evidence="1 2">
    <name type="scientific">Dendrothele bispora (strain CBS 962.96)</name>
    <dbReference type="NCBI Taxonomy" id="1314807"/>
    <lineage>
        <taxon>Eukaryota</taxon>
        <taxon>Fungi</taxon>
        <taxon>Dikarya</taxon>
        <taxon>Basidiomycota</taxon>
        <taxon>Agaricomycotina</taxon>
        <taxon>Agaricomycetes</taxon>
        <taxon>Agaricomycetidae</taxon>
        <taxon>Agaricales</taxon>
        <taxon>Agaricales incertae sedis</taxon>
        <taxon>Dendrothele</taxon>
    </lineage>
</organism>
<accession>A0A4S8MHJ7</accession>
<evidence type="ECO:0000313" key="2">
    <source>
        <dbReference type="Proteomes" id="UP000297245"/>
    </source>
</evidence>
<protein>
    <submittedName>
        <fullName evidence="1">Uncharacterized protein</fullName>
    </submittedName>
</protein>
<keyword evidence="2" id="KW-1185">Reference proteome</keyword>
<proteinExistence type="predicted"/>
<name>A0A4S8MHJ7_DENBC</name>
<dbReference type="AlphaFoldDB" id="A0A4S8MHJ7"/>
<reference evidence="1 2" key="1">
    <citation type="journal article" date="2019" name="Nat. Ecol. Evol.">
        <title>Megaphylogeny resolves global patterns of mushroom evolution.</title>
        <authorList>
            <person name="Varga T."/>
            <person name="Krizsan K."/>
            <person name="Foldi C."/>
            <person name="Dima B."/>
            <person name="Sanchez-Garcia M."/>
            <person name="Sanchez-Ramirez S."/>
            <person name="Szollosi G.J."/>
            <person name="Szarkandi J.G."/>
            <person name="Papp V."/>
            <person name="Albert L."/>
            <person name="Andreopoulos W."/>
            <person name="Angelini C."/>
            <person name="Antonin V."/>
            <person name="Barry K.W."/>
            <person name="Bougher N.L."/>
            <person name="Buchanan P."/>
            <person name="Buyck B."/>
            <person name="Bense V."/>
            <person name="Catcheside P."/>
            <person name="Chovatia M."/>
            <person name="Cooper J."/>
            <person name="Damon W."/>
            <person name="Desjardin D."/>
            <person name="Finy P."/>
            <person name="Geml J."/>
            <person name="Haridas S."/>
            <person name="Hughes K."/>
            <person name="Justo A."/>
            <person name="Karasinski D."/>
            <person name="Kautmanova I."/>
            <person name="Kiss B."/>
            <person name="Kocsube S."/>
            <person name="Kotiranta H."/>
            <person name="LaButti K.M."/>
            <person name="Lechner B.E."/>
            <person name="Liimatainen K."/>
            <person name="Lipzen A."/>
            <person name="Lukacs Z."/>
            <person name="Mihaltcheva S."/>
            <person name="Morgado L.N."/>
            <person name="Niskanen T."/>
            <person name="Noordeloos M.E."/>
            <person name="Ohm R.A."/>
            <person name="Ortiz-Santana B."/>
            <person name="Ovrebo C."/>
            <person name="Racz N."/>
            <person name="Riley R."/>
            <person name="Savchenko A."/>
            <person name="Shiryaev A."/>
            <person name="Soop K."/>
            <person name="Spirin V."/>
            <person name="Szebenyi C."/>
            <person name="Tomsovsky M."/>
            <person name="Tulloss R.E."/>
            <person name="Uehling J."/>
            <person name="Grigoriev I.V."/>
            <person name="Vagvolgyi C."/>
            <person name="Papp T."/>
            <person name="Martin F.M."/>
            <person name="Miettinen O."/>
            <person name="Hibbett D.S."/>
            <person name="Nagy L.G."/>
        </authorList>
    </citation>
    <scope>NUCLEOTIDE SEQUENCE [LARGE SCALE GENOMIC DNA]</scope>
    <source>
        <strain evidence="1 2">CBS 962.96</strain>
    </source>
</reference>